<evidence type="ECO:0000256" key="5">
    <source>
        <dbReference type="ARBA" id="ARBA00023136"/>
    </source>
</evidence>
<evidence type="ECO:0000313" key="7">
    <source>
        <dbReference type="EMBL" id="MFB5191275.1"/>
    </source>
</evidence>
<keyword evidence="4 6" id="KW-1133">Transmembrane helix</keyword>
<evidence type="ECO:0000256" key="2">
    <source>
        <dbReference type="ARBA" id="ARBA00022475"/>
    </source>
</evidence>
<keyword evidence="5 6" id="KW-0472">Membrane</keyword>
<keyword evidence="8" id="KW-1185">Reference proteome</keyword>
<dbReference type="PANTHER" id="PTHR33931">
    <property type="entry name" value="HOLIN-LIKE PROTEIN CIDA-RELATED"/>
    <property type="match status" value="1"/>
</dbReference>
<evidence type="ECO:0000256" key="6">
    <source>
        <dbReference type="SAM" id="Phobius"/>
    </source>
</evidence>
<evidence type="ECO:0000256" key="4">
    <source>
        <dbReference type="ARBA" id="ARBA00022989"/>
    </source>
</evidence>
<name>A0ABV5AGW3_9BACL</name>
<accession>A0ABV5AGW3</accession>
<keyword evidence="3 6" id="KW-0812">Transmembrane</keyword>
<dbReference type="InterPro" id="IPR005538">
    <property type="entry name" value="LrgA/CidA"/>
</dbReference>
<protein>
    <submittedName>
        <fullName evidence="7">CidA/LrgA family protein</fullName>
    </submittedName>
</protein>
<feature type="transmembrane region" description="Helical" evidence="6">
    <location>
        <begin position="30"/>
        <end position="48"/>
    </location>
</feature>
<evidence type="ECO:0000256" key="3">
    <source>
        <dbReference type="ARBA" id="ARBA00022692"/>
    </source>
</evidence>
<organism evidence="7 8">
    <name type="scientific">Alicyclobacillus fastidiosus</name>
    <dbReference type="NCBI Taxonomy" id="392011"/>
    <lineage>
        <taxon>Bacteria</taxon>
        <taxon>Bacillati</taxon>
        <taxon>Bacillota</taxon>
        <taxon>Bacilli</taxon>
        <taxon>Bacillales</taxon>
        <taxon>Alicyclobacillaceae</taxon>
        <taxon>Alicyclobacillus</taxon>
    </lineage>
</organism>
<keyword evidence="2" id="KW-1003">Cell membrane</keyword>
<comment type="subcellular location">
    <subcellularLocation>
        <location evidence="1">Cell membrane</location>
        <topology evidence="1">Multi-pass membrane protein</topology>
    </subcellularLocation>
</comment>
<dbReference type="EMBL" id="JBDXSU010000010">
    <property type="protein sequence ID" value="MFB5191275.1"/>
    <property type="molecule type" value="Genomic_DNA"/>
</dbReference>
<feature type="transmembrane region" description="Helical" evidence="6">
    <location>
        <begin position="94"/>
        <end position="113"/>
    </location>
</feature>
<feature type="transmembrane region" description="Helical" evidence="6">
    <location>
        <begin position="69"/>
        <end position="88"/>
    </location>
</feature>
<comment type="caution">
    <text evidence="7">The sequence shown here is derived from an EMBL/GenBank/DDBJ whole genome shotgun (WGS) entry which is preliminary data.</text>
</comment>
<evidence type="ECO:0000256" key="1">
    <source>
        <dbReference type="ARBA" id="ARBA00004651"/>
    </source>
</evidence>
<dbReference type="Proteomes" id="UP001579974">
    <property type="component" value="Unassembled WGS sequence"/>
</dbReference>
<dbReference type="NCBIfam" id="NF002460">
    <property type="entry name" value="PRK01658.1"/>
    <property type="match status" value="1"/>
</dbReference>
<sequence length="132" mass="14801">MNAMRLLKIIAQIAALYGLSEIGTLISHWTHVPVPGSIWGLVLLFILLKCRVIQLRWVEAGGDWLIREMLLFFVPSAAGIMTYGHLLFHQGLQIVVVIVASTSLVMLSTGLVAEHITRWRKQHDEKRNTASC</sequence>
<gene>
    <name evidence="7" type="ORF">KKP3000_000046</name>
</gene>
<dbReference type="Pfam" id="PF03788">
    <property type="entry name" value="LrgA"/>
    <property type="match status" value="1"/>
</dbReference>
<dbReference type="RefSeq" id="WP_275473891.1">
    <property type="nucleotide sequence ID" value="NZ_CP162940.1"/>
</dbReference>
<dbReference type="PANTHER" id="PTHR33931:SF2">
    <property type="entry name" value="HOLIN-LIKE PROTEIN CIDA"/>
    <property type="match status" value="1"/>
</dbReference>
<proteinExistence type="predicted"/>
<evidence type="ECO:0000313" key="8">
    <source>
        <dbReference type="Proteomes" id="UP001579974"/>
    </source>
</evidence>
<reference evidence="7 8" key="1">
    <citation type="journal article" date="2024" name="Int. J. Mol. Sci.">
        <title>Exploration of Alicyclobacillus spp. Genome in Search of Antibiotic Resistance.</title>
        <authorList>
            <person name="Bucka-Kolendo J."/>
            <person name="Kiousi D.E."/>
            <person name="Dekowska A."/>
            <person name="Mikolajczuk-Szczyrba A."/>
            <person name="Karadedos D.M."/>
            <person name="Michael P."/>
            <person name="Galanis A."/>
            <person name="Sokolowska B."/>
        </authorList>
    </citation>
    <scope>NUCLEOTIDE SEQUENCE [LARGE SCALE GENOMIC DNA]</scope>
    <source>
        <strain evidence="7 8">KKP 3000</strain>
    </source>
</reference>